<dbReference type="InterPro" id="IPR027417">
    <property type="entry name" value="P-loop_NTPase"/>
</dbReference>
<evidence type="ECO:0000313" key="2">
    <source>
        <dbReference type="Proteomes" id="UP000194020"/>
    </source>
</evidence>
<dbReference type="Proteomes" id="UP000194020">
    <property type="component" value="Unassembled WGS sequence"/>
</dbReference>
<name>A0A1X3RRJ7_9GAMM</name>
<dbReference type="RefSeq" id="WP_094109906.1">
    <property type="nucleotide sequence ID" value="NZ_LUTP01000034.1"/>
</dbReference>
<evidence type="ECO:0000313" key="1">
    <source>
        <dbReference type="EMBL" id="OSN04453.1"/>
    </source>
</evidence>
<reference evidence="1 2" key="1">
    <citation type="submission" date="2016-02" db="EMBL/GenBank/DDBJ databases">
        <title>Species-wide whole genome sequencing reveals diversity, host range in Lonsdalea quercina.</title>
        <authorList>
            <person name="Li Y."/>
        </authorList>
    </citation>
    <scope>NUCLEOTIDE SEQUENCE [LARGE SCALE GENOMIC DNA]</scope>
    <source>
        <strain evidence="1 2">LMG 26264</strain>
    </source>
</reference>
<organism evidence="1 2">
    <name type="scientific">Lonsdalea iberica</name>
    <dbReference type="NCBI Taxonomy" id="1082703"/>
    <lineage>
        <taxon>Bacteria</taxon>
        <taxon>Pseudomonadati</taxon>
        <taxon>Pseudomonadota</taxon>
        <taxon>Gammaproteobacteria</taxon>
        <taxon>Enterobacterales</taxon>
        <taxon>Pectobacteriaceae</taxon>
        <taxon>Lonsdalea</taxon>
    </lineage>
</organism>
<dbReference type="AlphaFoldDB" id="A0A1X3RRJ7"/>
<protein>
    <submittedName>
        <fullName evidence="1">AAA family ATPase</fullName>
    </submittedName>
</protein>
<accession>A0A1X3RRJ7</accession>
<comment type="caution">
    <text evidence="1">The sequence shown here is derived from an EMBL/GenBank/DDBJ whole genome shotgun (WGS) entry which is preliminary data.</text>
</comment>
<dbReference type="OrthoDB" id="9810372at2"/>
<dbReference type="SUPFAM" id="SSF52540">
    <property type="entry name" value="P-loop containing nucleoside triphosphate hydrolases"/>
    <property type="match status" value="1"/>
</dbReference>
<proteinExistence type="predicted"/>
<gene>
    <name evidence="1" type="ORF">AU511_12495</name>
</gene>
<dbReference type="EMBL" id="LUTP01000034">
    <property type="protein sequence ID" value="OSN04453.1"/>
    <property type="molecule type" value="Genomic_DNA"/>
</dbReference>
<sequence length="189" mass="21522">MKTLILVNGIPASGKSHVAKRIADFFNLPVLSIDEIKEPFMVQFADRIDRPLNRQLGYSAYAAMFNIVKDSPSNTVFILDAWFGFRDKSVLADYLSQCGCETVIEIWNQISPERVAERYSQRCHCRVKGHPGEEYIPELIALAEKAQPMAFGPIFTVDQDEGIETERLISWVGERLNHPEPYFLSPTRN</sequence>
<dbReference type="Gene3D" id="3.40.50.300">
    <property type="entry name" value="P-loop containing nucleotide triphosphate hydrolases"/>
    <property type="match status" value="1"/>
</dbReference>